<dbReference type="SMART" id="SM00558">
    <property type="entry name" value="JmjC"/>
    <property type="match status" value="1"/>
</dbReference>
<evidence type="ECO:0000313" key="3">
    <source>
        <dbReference type="Proteomes" id="UP001519460"/>
    </source>
</evidence>
<dbReference type="PANTHER" id="PTHR12461:SF83">
    <property type="entry name" value="JMJC DOMAIN-CONTAINING PROTEIN"/>
    <property type="match status" value="1"/>
</dbReference>
<dbReference type="AlphaFoldDB" id="A0ABD0KE72"/>
<dbReference type="InterPro" id="IPR014710">
    <property type="entry name" value="RmlC-like_jellyroll"/>
</dbReference>
<reference evidence="2 3" key="1">
    <citation type="journal article" date="2023" name="Sci. Data">
        <title>Genome assembly of the Korean intertidal mud-creeper Batillaria attramentaria.</title>
        <authorList>
            <person name="Patra A.K."/>
            <person name="Ho P.T."/>
            <person name="Jun S."/>
            <person name="Lee S.J."/>
            <person name="Kim Y."/>
            <person name="Won Y.J."/>
        </authorList>
    </citation>
    <scope>NUCLEOTIDE SEQUENCE [LARGE SCALE GENOMIC DNA]</scope>
    <source>
        <strain evidence="2">Wonlab-2016</strain>
    </source>
</reference>
<organism evidence="2 3">
    <name type="scientific">Batillaria attramentaria</name>
    <dbReference type="NCBI Taxonomy" id="370345"/>
    <lineage>
        <taxon>Eukaryota</taxon>
        <taxon>Metazoa</taxon>
        <taxon>Spiralia</taxon>
        <taxon>Lophotrochozoa</taxon>
        <taxon>Mollusca</taxon>
        <taxon>Gastropoda</taxon>
        <taxon>Caenogastropoda</taxon>
        <taxon>Sorbeoconcha</taxon>
        <taxon>Cerithioidea</taxon>
        <taxon>Batillariidae</taxon>
        <taxon>Batillaria</taxon>
    </lineage>
</organism>
<name>A0ABD0KE72_9CAEN</name>
<dbReference type="Gene3D" id="2.60.120.10">
    <property type="entry name" value="Jelly Rolls"/>
    <property type="match status" value="1"/>
</dbReference>
<comment type="caution">
    <text evidence="2">The sequence shown here is derived from an EMBL/GenBank/DDBJ whole genome shotgun (WGS) entry which is preliminary data.</text>
</comment>
<gene>
    <name evidence="2" type="ORF">BaRGS_00023372</name>
</gene>
<sequence length="539" mass="61847">MAVLAERCMGFAICEPGIVLLCVFILANLPAQVAFTPVLTPEDVFSISGEKCVVAISDKLLQQTTRVGKDTWIDRLLGLADVAFREEPNVVFGVSNLEYFVGLSGEYTKDPTAVVFPQIIDDQVPLTSVEYRGSGLVADFIAFVNKHCNTYRAEDGRLTLEGLRRKALLEDLFKVEQLPQSVTISQVFQTTDLLHSDANCLRENGSDVCYSSQSVHRGIKKFRDIPRCERISLPSRHKFFNEYLARSRPVIITDAMDNWPAMSKWTTEFLRDRYGDKRVAVQLTPKGEYTRVEPLSIWNINIPQAVLKRLQYPDLVVVQPAGLDMKFSDFLDLMRNVSEGKTDNVSAYMAYLPVSRYLQELKDDIEEMPFFKNTLQPDEQNIWFSDGNTLANIHYDGFDNFLCQISGTKEVILFEPHNNERLYEAYIAEAILTYNASTKEFWRAKTPRLVSKIISPVDIKQPNLERFKKFGEARPMSCTIKQGEVLYIPAFWWHEVQSRPSPTEHRNLAVNSWYDPFFRKKVPCAECRLDVNPKYKHLW</sequence>
<keyword evidence="3" id="KW-1185">Reference proteome</keyword>
<dbReference type="Proteomes" id="UP001519460">
    <property type="component" value="Unassembled WGS sequence"/>
</dbReference>
<dbReference type="PANTHER" id="PTHR12461">
    <property type="entry name" value="HYPOXIA-INDUCIBLE FACTOR 1 ALPHA INHIBITOR-RELATED"/>
    <property type="match status" value="1"/>
</dbReference>
<dbReference type="SUPFAM" id="SSF51197">
    <property type="entry name" value="Clavaminate synthase-like"/>
    <property type="match status" value="1"/>
</dbReference>
<dbReference type="InterPro" id="IPR003347">
    <property type="entry name" value="JmjC_dom"/>
</dbReference>
<accession>A0ABD0KE72</accession>
<evidence type="ECO:0000259" key="1">
    <source>
        <dbReference type="PROSITE" id="PS51184"/>
    </source>
</evidence>
<dbReference type="PROSITE" id="PS51184">
    <property type="entry name" value="JMJC"/>
    <property type="match status" value="1"/>
</dbReference>
<dbReference type="InterPro" id="IPR041667">
    <property type="entry name" value="Cupin_8"/>
</dbReference>
<evidence type="ECO:0000313" key="2">
    <source>
        <dbReference type="EMBL" id="KAK7485424.1"/>
    </source>
</evidence>
<proteinExistence type="predicted"/>
<feature type="domain" description="JmjC" evidence="1">
    <location>
        <begin position="341"/>
        <end position="529"/>
    </location>
</feature>
<dbReference type="Pfam" id="PF13621">
    <property type="entry name" value="Cupin_8"/>
    <property type="match status" value="1"/>
</dbReference>
<dbReference type="EMBL" id="JACVVK020000195">
    <property type="protein sequence ID" value="KAK7485424.1"/>
    <property type="molecule type" value="Genomic_DNA"/>
</dbReference>
<protein>
    <recommendedName>
        <fullName evidence="1">JmjC domain-containing protein</fullName>
    </recommendedName>
</protein>